<dbReference type="InterPro" id="IPR036691">
    <property type="entry name" value="Endo/exonu/phosph_ase_sf"/>
</dbReference>
<dbReference type="OrthoDB" id="9800417at2"/>
<name>A0A857JJZ7_9ALTE</name>
<accession>A0A857JJZ7</accession>
<dbReference type="Pfam" id="PF04231">
    <property type="entry name" value="Endonuclease_1"/>
    <property type="match status" value="1"/>
</dbReference>
<dbReference type="GO" id="GO:0004553">
    <property type="term" value="F:hydrolase activity, hydrolyzing O-glycosyl compounds"/>
    <property type="evidence" value="ECO:0007669"/>
    <property type="project" value="InterPro"/>
</dbReference>
<dbReference type="SUPFAM" id="SSF54060">
    <property type="entry name" value="His-Me finger endonucleases"/>
    <property type="match status" value="1"/>
</dbReference>
<dbReference type="InterPro" id="IPR018247">
    <property type="entry name" value="EF_Hand_1_Ca_BS"/>
</dbReference>
<keyword evidence="3" id="KW-0732">Signal</keyword>
<dbReference type="Gene3D" id="3.60.10.10">
    <property type="entry name" value="Endonuclease/exonuclease/phosphatase"/>
    <property type="match status" value="1"/>
</dbReference>
<dbReference type="GO" id="GO:0004518">
    <property type="term" value="F:nuclease activity"/>
    <property type="evidence" value="ECO:0007669"/>
    <property type="project" value="InterPro"/>
</dbReference>
<dbReference type="PANTHER" id="PTHR42834:SF1">
    <property type="entry name" value="ENDONUCLEASE_EXONUCLEASE_PHOSPHATASE FAMILY PROTEIN (AFU_ORTHOLOGUE AFUA_3G09210)"/>
    <property type="match status" value="1"/>
</dbReference>
<dbReference type="InterPro" id="IPR007346">
    <property type="entry name" value="Endonuclease-I"/>
</dbReference>
<proteinExistence type="inferred from homology"/>
<feature type="compositionally biased region" description="Gly residues" evidence="2">
    <location>
        <begin position="474"/>
        <end position="494"/>
    </location>
</feature>
<dbReference type="EC" id="3.1.-.-" evidence="4"/>
<dbReference type="EMBL" id="CP047656">
    <property type="protein sequence ID" value="QHJ11460.1"/>
    <property type="molecule type" value="Genomic_DNA"/>
</dbReference>
<dbReference type="RefSeq" id="WP_160179200.1">
    <property type="nucleotide sequence ID" value="NZ_CP047656.1"/>
</dbReference>
<dbReference type="SUPFAM" id="SSF63446">
    <property type="entry name" value="Type I dockerin domain"/>
    <property type="match status" value="1"/>
</dbReference>
<dbReference type="Pfam" id="PF00404">
    <property type="entry name" value="Dockerin_1"/>
    <property type="match status" value="1"/>
</dbReference>
<gene>
    <name evidence="4" type="ORF">FX988_01689</name>
</gene>
<sequence>MKLKYPALLALLSASAAQAGELVITGVFDGPLTGGVPKGIELFVTQDIADLSTCGVGSANNGGGTDNQEFTFPARAATAGTYIYLASESPQFTAFFGFEPTYTDNAANINGDDAIELFCDGTVVDVFGDINVDGNGEPWEYLDGWAYRNADTGPDGSTFALGNWTFSGANAFDGQSDNTTASTPFPLKSFAEEVDGGDTGGGSGGETDPTAPCFNCPQLEPIADSSTFDSESYYAPVTAEVNANSSATTIKSAITDVISQGHKNLSYSEVWTALTHTDEDPNNSNNVILWYKGTSIAKSSNGSGSQNSDPDNWNREHSWAKSHGFPNESQEAYTDIHHLRPTDISVNSSRGNLDFDNSDNALAEAPSNRVDGDSFEPRDAVKGDVARMMFYMDTRYEGLGDSTPDLVLVDRLTASGDAELGRLCRLVEWHYADPVDAAEQLRNDTIYEYQGNRNPYIDHPEWVDILYQTPACGTDGGDTGGGDTGGGDTGGDTGGSATAGDIVISGVIDGPLTGGTPKAIEFFVRNDIADLSTCGFGSANNGGGTDGQEYTFSGSASAGDFIYIASEDSNFEAYFGFAPTGTSGAASINGDDAIELFCGDEVVDVFGDINVDGNGEPWEYLDGWAYRIASTGPDGSTFTLGNWVFSGANALDGATSNGTAASQFPIGSYTSKEVLLISGVFDGPLSGGTPKAIEFYAVTDIQDLSVFGFGSANNGGGSDGQEFTFSGSASAGEYFYVATETVGFNTYFGFEPTYVSNAAGINGDDAIELFHDGEVVDVFGDINVDGTGQPWDYLDGWAYRVADTGPDGSTFVLANWTFSGTNALDGSSDNATVSTPFPLASFAGGGNGSGDNGGGDGETPLLGMCADPATLISAIQGTTDISPVVGETHIIEGVVTASFPNLSGYFVQEEDGDQDADSATSEGIFVYSPSLALPEVGSLVRVIGDVAEAFNKTQLVASEINPACGTGSVTATPMTLPFDSVDAMEALEGMLVTSSDALTVTDTFSLGRFGEVLLSNGRRFVPTNLFAAGSPEAVALAEQNELNQITLDDGVNGQNPEVVVYPAGGLSASNPLRSGDTVTALTGVMDFSFSLYRIIPVEQPTIVASNPRTDAPDLELGNLKVASLNVLNYFNTLDVSPNVCGPSNLECRGADSEVEFERQRAKTLAALLAMDADIVGLMEVENNGFGADSAVGDLVSGLNDVLGANTYAAVDAGSSIGTDAITVALIYKPAVVSAIGEPAILDSSNSISDEDGPLFLDTKNRPALNQKFALVANNEELVVSVNHFKSKGSSCGAGDDDTTTGQGNCNLTRTRAAEALTTFLSQQFTDTPTLIIGDLNAYAMEDPILEILDQGYTNLANKFGGDEAYSYSFGGEFGYLDHALASAALVDKVVDTTEWHINADEPIVFDYNVEFKSDQQIIDYYAPDAYRMSDHDPVVISLLLESDVEVVEGDYDGDGDVDKLDIQALLADIRSGSASNMAFDFNGDGQLTIRDALLMYRKCTRSRCATN</sequence>
<evidence type="ECO:0000256" key="3">
    <source>
        <dbReference type="SAM" id="SignalP"/>
    </source>
</evidence>
<dbReference type="CDD" id="cd04486">
    <property type="entry name" value="YhcR_OBF_like"/>
    <property type="match status" value="1"/>
</dbReference>
<dbReference type="KEGG" id="pmes:FX988_01689"/>
<keyword evidence="4" id="KW-0378">Hydrolase</keyword>
<evidence type="ECO:0000313" key="5">
    <source>
        <dbReference type="Proteomes" id="UP000464524"/>
    </source>
</evidence>
<dbReference type="SUPFAM" id="SSF56219">
    <property type="entry name" value="DNase I-like"/>
    <property type="match status" value="1"/>
</dbReference>
<dbReference type="GO" id="GO:0000272">
    <property type="term" value="P:polysaccharide catabolic process"/>
    <property type="evidence" value="ECO:0007669"/>
    <property type="project" value="InterPro"/>
</dbReference>
<dbReference type="CDD" id="cd10283">
    <property type="entry name" value="MnuA_DNase1-like"/>
    <property type="match status" value="1"/>
</dbReference>
<dbReference type="InterPro" id="IPR047971">
    <property type="entry name" value="ExeM-like"/>
</dbReference>
<dbReference type="Gene3D" id="1.10.1330.10">
    <property type="entry name" value="Dockerin domain"/>
    <property type="match status" value="1"/>
</dbReference>
<comment type="similarity">
    <text evidence="1">Belongs to the EndA/NucM nuclease family.</text>
</comment>
<dbReference type="NCBIfam" id="NF033681">
    <property type="entry name" value="ExeM_NucH_DNase"/>
    <property type="match status" value="1"/>
</dbReference>
<dbReference type="PROSITE" id="PS00018">
    <property type="entry name" value="EF_HAND_1"/>
    <property type="match status" value="1"/>
</dbReference>
<keyword evidence="5" id="KW-1185">Reference proteome</keyword>
<feature type="region of interest" description="Disordered" evidence="2">
    <location>
        <begin position="192"/>
        <end position="212"/>
    </location>
</feature>
<feature type="signal peptide" evidence="3">
    <location>
        <begin position="1"/>
        <end position="19"/>
    </location>
</feature>
<evidence type="ECO:0000313" key="4">
    <source>
        <dbReference type="EMBL" id="QHJ11460.1"/>
    </source>
</evidence>
<feature type="chain" id="PRO_5033005454" evidence="3">
    <location>
        <begin position="20"/>
        <end position="1507"/>
    </location>
</feature>
<dbReference type="PANTHER" id="PTHR42834">
    <property type="entry name" value="ENDONUCLEASE/EXONUCLEASE/PHOSPHATASE FAMILY PROTEIN (AFU_ORTHOLOGUE AFUA_3G09210)"/>
    <property type="match status" value="1"/>
</dbReference>
<dbReference type="InterPro" id="IPR036439">
    <property type="entry name" value="Dockerin_dom_sf"/>
</dbReference>
<reference evidence="4 5" key="1">
    <citation type="submission" date="2019-12" db="EMBL/GenBank/DDBJ databases">
        <title>Genome sequencing and assembly of endphytes of Porphyra tenera.</title>
        <authorList>
            <person name="Park J.M."/>
            <person name="Shin R."/>
            <person name="Jo S.H."/>
        </authorList>
    </citation>
    <scope>NUCLEOTIDE SEQUENCE [LARGE SCALE GENOMIC DNA]</scope>
    <source>
        <strain evidence="4 5">GPM4</strain>
    </source>
</reference>
<feature type="compositionally biased region" description="Polar residues" evidence="2">
    <location>
        <begin position="299"/>
        <end position="311"/>
    </location>
</feature>
<dbReference type="InterPro" id="IPR002105">
    <property type="entry name" value="Dockerin_1_rpt"/>
</dbReference>
<dbReference type="Proteomes" id="UP000464524">
    <property type="component" value="Chromosome"/>
</dbReference>
<protein>
    <submittedName>
        <fullName evidence="4">Extracellular ribonuclease</fullName>
        <ecNumber evidence="4">3.1.-.-</ecNumber>
    </submittedName>
</protein>
<evidence type="ECO:0000256" key="1">
    <source>
        <dbReference type="ARBA" id="ARBA00006429"/>
    </source>
</evidence>
<organism evidence="4 5">
    <name type="scientific">Paraglaciecola mesophila</name>
    <dbReference type="NCBI Taxonomy" id="197222"/>
    <lineage>
        <taxon>Bacteria</taxon>
        <taxon>Pseudomonadati</taxon>
        <taxon>Pseudomonadota</taxon>
        <taxon>Gammaproteobacteria</taxon>
        <taxon>Alteromonadales</taxon>
        <taxon>Alteromonadaceae</taxon>
        <taxon>Paraglaciecola</taxon>
    </lineage>
</organism>
<dbReference type="InterPro" id="IPR044925">
    <property type="entry name" value="His-Me_finger_sf"/>
</dbReference>
<feature type="region of interest" description="Disordered" evidence="2">
    <location>
        <begin position="474"/>
        <end position="495"/>
    </location>
</feature>
<evidence type="ECO:0000256" key="2">
    <source>
        <dbReference type="SAM" id="MobiDB-lite"/>
    </source>
</evidence>
<feature type="region of interest" description="Disordered" evidence="2">
    <location>
        <begin position="299"/>
        <end position="326"/>
    </location>
</feature>